<protein>
    <submittedName>
        <fullName evidence="1">Uncharacterized protein</fullName>
    </submittedName>
</protein>
<comment type="caution">
    <text evidence="1">The sequence shown here is derived from an EMBL/GenBank/DDBJ whole genome shotgun (WGS) entry which is preliminary data.</text>
</comment>
<evidence type="ECO:0000313" key="1">
    <source>
        <dbReference type="EMBL" id="MFC5631433.1"/>
    </source>
</evidence>
<organism evidence="1 2">
    <name type="scientific">Streptococcus caledonicus</name>
    <dbReference type="NCBI Taxonomy" id="2614158"/>
    <lineage>
        <taxon>Bacteria</taxon>
        <taxon>Bacillati</taxon>
        <taxon>Bacillota</taxon>
        <taxon>Bacilli</taxon>
        <taxon>Lactobacillales</taxon>
        <taxon>Streptococcaceae</taxon>
        <taxon>Streptococcus</taxon>
    </lineage>
</organism>
<dbReference type="EMBL" id="JBHSOJ010000016">
    <property type="protein sequence ID" value="MFC5631433.1"/>
    <property type="molecule type" value="Genomic_DNA"/>
</dbReference>
<accession>A0ABW0UER6</accession>
<sequence>MIDDFQMEEEVLALLQDYLRAERFSEGAIDVEGRIQALLMRLKHLTVI</sequence>
<evidence type="ECO:0000313" key="2">
    <source>
        <dbReference type="Proteomes" id="UP001596110"/>
    </source>
</evidence>
<proteinExistence type="predicted"/>
<reference evidence="2" key="1">
    <citation type="journal article" date="2019" name="Int. J. Syst. Evol. Microbiol.">
        <title>The Global Catalogue of Microorganisms (GCM) 10K type strain sequencing project: providing services to taxonomists for standard genome sequencing and annotation.</title>
        <authorList>
            <consortium name="The Broad Institute Genomics Platform"/>
            <consortium name="The Broad Institute Genome Sequencing Center for Infectious Disease"/>
            <person name="Wu L."/>
            <person name="Ma J."/>
        </authorList>
    </citation>
    <scope>NUCLEOTIDE SEQUENCE [LARGE SCALE GENOMIC DNA]</scope>
    <source>
        <strain evidence="2">DT43</strain>
    </source>
</reference>
<dbReference type="Proteomes" id="UP001596110">
    <property type="component" value="Unassembled WGS sequence"/>
</dbReference>
<keyword evidence="2" id="KW-1185">Reference proteome</keyword>
<dbReference type="RefSeq" id="WP_156806645.1">
    <property type="nucleotide sequence ID" value="NZ_JBHSOJ010000016.1"/>
</dbReference>
<gene>
    <name evidence="1" type="ORF">ACFPQ3_07560</name>
</gene>
<name>A0ABW0UER6_9STRE</name>